<dbReference type="Pfam" id="PF13041">
    <property type="entry name" value="PPR_2"/>
    <property type="match status" value="1"/>
</dbReference>
<evidence type="ECO:0000313" key="4">
    <source>
        <dbReference type="EMBL" id="WVZ68411.1"/>
    </source>
</evidence>
<reference evidence="4 5" key="1">
    <citation type="submission" date="2024-02" db="EMBL/GenBank/DDBJ databases">
        <title>High-quality chromosome-scale genome assembly of Pensacola bahiagrass (Paspalum notatum Flugge var. saurae).</title>
        <authorList>
            <person name="Vega J.M."/>
            <person name="Podio M."/>
            <person name="Orjuela J."/>
            <person name="Siena L.A."/>
            <person name="Pessino S.C."/>
            <person name="Combes M.C."/>
            <person name="Mariac C."/>
            <person name="Albertini E."/>
            <person name="Pupilli F."/>
            <person name="Ortiz J.P.A."/>
            <person name="Leblanc O."/>
        </authorList>
    </citation>
    <scope>NUCLEOTIDE SEQUENCE [LARGE SCALE GENOMIC DNA]</scope>
    <source>
        <strain evidence="4">R1</strain>
        <tissue evidence="4">Leaf</tissue>
    </source>
</reference>
<dbReference type="FunFam" id="1.25.40.10:FF:000090">
    <property type="entry name" value="Pentatricopeptide repeat-containing protein, chloroplastic"/>
    <property type="match status" value="1"/>
</dbReference>
<organism evidence="4 5">
    <name type="scientific">Paspalum notatum var. saurae</name>
    <dbReference type="NCBI Taxonomy" id="547442"/>
    <lineage>
        <taxon>Eukaryota</taxon>
        <taxon>Viridiplantae</taxon>
        <taxon>Streptophyta</taxon>
        <taxon>Embryophyta</taxon>
        <taxon>Tracheophyta</taxon>
        <taxon>Spermatophyta</taxon>
        <taxon>Magnoliopsida</taxon>
        <taxon>Liliopsida</taxon>
        <taxon>Poales</taxon>
        <taxon>Poaceae</taxon>
        <taxon>PACMAD clade</taxon>
        <taxon>Panicoideae</taxon>
        <taxon>Andropogonodae</taxon>
        <taxon>Paspaleae</taxon>
        <taxon>Paspalinae</taxon>
        <taxon>Paspalum</taxon>
    </lineage>
</organism>
<gene>
    <name evidence="4" type="ORF">U9M48_017351</name>
</gene>
<evidence type="ECO:0000256" key="2">
    <source>
        <dbReference type="ARBA" id="ARBA00022946"/>
    </source>
</evidence>
<dbReference type="NCBIfam" id="TIGR00756">
    <property type="entry name" value="PPR"/>
    <property type="match status" value="2"/>
</dbReference>
<dbReference type="InterPro" id="IPR046848">
    <property type="entry name" value="E_motif"/>
</dbReference>
<dbReference type="Proteomes" id="UP001341281">
    <property type="component" value="Chromosome 04"/>
</dbReference>
<evidence type="ECO:0008006" key="6">
    <source>
        <dbReference type="Google" id="ProtNLM"/>
    </source>
</evidence>
<evidence type="ECO:0000313" key="5">
    <source>
        <dbReference type="Proteomes" id="UP001341281"/>
    </source>
</evidence>
<feature type="repeat" description="PPR" evidence="3">
    <location>
        <begin position="166"/>
        <end position="200"/>
    </location>
</feature>
<evidence type="ECO:0000256" key="1">
    <source>
        <dbReference type="ARBA" id="ARBA00022737"/>
    </source>
</evidence>
<dbReference type="GO" id="GO:0009451">
    <property type="term" value="P:RNA modification"/>
    <property type="evidence" value="ECO:0007669"/>
    <property type="project" value="InterPro"/>
</dbReference>
<dbReference type="AlphaFoldDB" id="A0AAQ3WNS0"/>
<dbReference type="PANTHER" id="PTHR47926:SF498">
    <property type="entry name" value="PENTATRICOPEPTIDE REPEAT-CONTAINING PROTEIN"/>
    <property type="match status" value="1"/>
</dbReference>
<keyword evidence="2" id="KW-0809">Transit peptide</keyword>
<dbReference type="FunFam" id="1.25.40.10:FF:000529">
    <property type="entry name" value="Pentatricopeptide repeat-containing protein"/>
    <property type="match status" value="1"/>
</dbReference>
<dbReference type="EMBL" id="CP144748">
    <property type="protein sequence ID" value="WVZ68411.1"/>
    <property type="molecule type" value="Genomic_DNA"/>
</dbReference>
<accession>A0AAQ3WNS0</accession>
<dbReference type="InterPro" id="IPR011990">
    <property type="entry name" value="TPR-like_helical_dom_sf"/>
</dbReference>
<keyword evidence="5" id="KW-1185">Reference proteome</keyword>
<dbReference type="InterPro" id="IPR002885">
    <property type="entry name" value="PPR_rpt"/>
</dbReference>
<protein>
    <recommendedName>
        <fullName evidence="6">Pentatricopeptide repeat-containing protein</fullName>
    </recommendedName>
</protein>
<dbReference type="PROSITE" id="PS51375">
    <property type="entry name" value="PPR"/>
    <property type="match status" value="2"/>
</dbReference>
<keyword evidence="1" id="KW-0677">Repeat</keyword>
<dbReference type="GO" id="GO:0003723">
    <property type="term" value="F:RNA binding"/>
    <property type="evidence" value="ECO:0007669"/>
    <property type="project" value="InterPro"/>
</dbReference>
<dbReference type="FunFam" id="1.25.40.10:FF:000627">
    <property type="entry name" value="Pentatricopeptide repeat-containing protein"/>
    <property type="match status" value="1"/>
</dbReference>
<dbReference type="InterPro" id="IPR046960">
    <property type="entry name" value="PPR_At4g14850-like_plant"/>
</dbReference>
<sequence>MAALRVPLQAILARAAAPTARLLLPLHAHLVVSGRLAASPAALTSLVSLYARSAAAALRAAIPLLLLPAAAPPPLPCFNAALSLPHALALPLFRSLRLAHAPDAFSFPPLFSSAPSPPHLLALHALALRCGLAHDLFCASALLRGCLRFGLADHAHRLFDELTHRDVVVWNAMVNGFAKLGCFDRAAECFRRMREEGEVEISSFTVTGILSVCTATADLGCGAAVHGLLLKSGFGKEASVCNALVDLYGKCHRVEDAAMVFEGLPETDKDLFSWNSMLSALQYSADHAGTMKLFARMRRTTVLWPDAVTVAAVLPACAQTAGLQVGREVHGYIITSGLACGGALDVFASNALADMYAKSGGLDDARCVFDCTSQRDVASWNIMIDGYASHGRGQEALKLFDQMIEEGLVPDEITLLGAMSACSHSGLVEEGKGFLKRMKEEFGLEPQLEHYACVADMLGRAGRLDEARKVVEEAGDVGVGVWRTYLAACRMHGDKERAQEAARMLMTAEESGSGGWVLLANTYGWEGNFEELEEVRGEMKRRGVQKAAPGCSWIEAVLYTANEIKEIVSGQEMCMLLIRKGASMADTNSTTQGLAFWFVEGRKCNGLSLIAYEVYEILSLDYLSGLGCIMQMLLQAHGLIGASEDKIRMDMSTNPWALSDFFLLSWKLAVSSISLCCSSPCTNLSKYSSILITATPWRCSLRKMGSLLYTSTVSAICCRLLRSCSSTETENFMPQLGSELPDASTLVQYLLLGSTHATENHCGLSSDDLRPRPRAEITQNSTNVFAICVRKTEELVGW</sequence>
<name>A0AAQ3WNS0_PASNO</name>
<dbReference type="Pfam" id="PF20431">
    <property type="entry name" value="E_motif"/>
    <property type="match status" value="1"/>
</dbReference>
<dbReference type="PANTHER" id="PTHR47926">
    <property type="entry name" value="PENTATRICOPEPTIDE REPEAT-CONTAINING PROTEIN"/>
    <property type="match status" value="1"/>
</dbReference>
<proteinExistence type="predicted"/>
<evidence type="ECO:0000256" key="3">
    <source>
        <dbReference type="PROSITE-ProRule" id="PRU00708"/>
    </source>
</evidence>
<dbReference type="Gene3D" id="1.25.40.10">
    <property type="entry name" value="Tetratricopeptide repeat domain"/>
    <property type="match status" value="4"/>
</dbReference>
<dbReference type="Pfam" id="PF01535">
    <property type="entry name" value="PPR"/>
    <property type="match status" value="3"/>
</dbReference>
<dbReference type="SUPFAM" id="SSF48452">
    <property type="entry name" value="TPR-like"/>
    <property type="match status" value="1"/>
</dbReference>
<feature type="repeat" description="PPR" evidence="3">
    <location>
        <begin position="376"/>
        <end position="410"/>
    </location>
</feature>